<dbReference type="CDD" id="cd00293">
    <property type="entry name" value="USP-like"/>
    <property type="match status" value="1"/>
</dbReference>
<keyword evidence="4" id="KW-1185">Reference proteome</keyword>
<dbReference type="Pfam" id="PF00582">
    <property type="entry name" value="Usp"/>
    <property type="match status" value="1"/>
</dbReference>
<dbReference type="RefSeq" id="WP_213375997.1">
    <property type="nucleotide sequence ID" value="NZ_BSFJ01000033.1"/>
</dbReference>
<reference evidence="3" key="1">
    <citation type="journal article" date="2014" name="Int. J. Syst. Evol. Microbiol.">
        <title>Complete genome sequence of Corynebacterium casei LMG S-19264T (=DSM 44701T), isolated from a smear-ripened cheese.</title>
        <authorList>
            <consortium name="US DOE Joint Genome Institute (JGI-PGF)"/>
            <person name="Walter F."/>
            <person name="Albersmeier A."/>
            <person name="Kalinowski J."/>
            <person name="Ruckert C."/>
        </authorList>
    </citation>
    <scope>NUCLEOTIDE SEQUENCE</scope>
    <source>
        <strain evidence="3">VKM B-2484</strain>
    </source>
</reference>
<gene>
    <name evidence="3" type="ORF">GCM10017643_38750</name>
</gene>
<dbReference type="PANTHER" id="PTHR46268">
    <property type="entry name" value="STRESS RESPONSE PROTEIN NHAX"/>
    <property type="match status" value="1"/>
</dbReference>
<dbReference type="SUPFAM" id="SSF52402">
    <property type="entry name" value="Adenine nucleotide alpha hydrolases-like"/>
    <property type="match status" value="1"/>
</dbReference>
<comment type="similarity">
    <text evidence="1">Belongs to the universal stress protein A family.</text>
</comment>
<evidence type="ECO:0000259" key="2">
    <source>
        <dbReference type="Pfam" id="PF00582"/>
    </source>
</evidence>
<dbReference type="AlphaFoldDB" id="A0A9W6JAN0"/>
<organism evidence="3 4">
    <name type="scientific">Ancylobacter dichloromethanicus</name>
    <dbReference type="NCBI Taxonomy" id="518825"/>
    <lineage>
        <taxon>Bacteria</taxon>
        <taxon>Pseudomonadati</taxon>
        <taxon>Pseudomonadota</taxon>
        <taxon>Alphaproteobacteria</taxon>
        <taxon>Hyphomicrobiales</taxon>
        <taxon>Xanthobacteraceae</taxon>
        <taxon>Ancylobacter</taxon>
    </lineage>
</organism>
<feature type="domain" description="UspA" evidence="2">
    <location>
        <begin position="165"/>
        <end position="286"/>
    </location>
</feature>
<dbReference type="Proteomes" id="UP001143370">
    <property type="component" value="Unassembled WGS sequence"/>
</dbReference>
<dbReference type="EMBL" id="BSFJ01000033">
    <property type="protein sequence ID" value="GLK73757.1"/>
    <property type="molecule type" value="Genomic_DNA"/>
</dbReference>
<reference evidence="3" key="2">
    <citation type="submission" date="2023-01" db="EMBL/GenBank/DDBJ databases">
        <authorList>
            <person name="Sun Q."/>
            <person name="Evtushenko L."/>
        </authorList>
    </citation>
    <scope>NUCLEOTIDE SEQUENCE</scope>
    <source>
        <strain evidence="3">VKM B-2484</strain>
    </source>
</reference>
<dbReference type="InterPro" id="IPR006016">
    <property type="entry name" value="UspA"/>
</dbReference>
<comment type="caution">
    <text evidence="3">The sequence shown here is derived from an EMBL/GenBank/DDBJ whole genome shotgun (WGS) entry which is preliminary data.</text>
</comment>
<name>A0A9W6JAN0_9HYPH</name>
<dbReference type="PANTHER" id="PTHR46268:SF15">
    <property type="entry name" value="UNIVERSAL STRESS PROTEIN HP_0031"/>
    <property type="match status" value="1"/>
</dbReference>
<evidence type="ECO:0000313" key="4">
    <source>
        <dbReference type="Proteomes" id="UP001143370"/>
    </source>
</evidence>
<evidence type="ECO:0000313" key="3">
    <source>
        <dbReference type="EMBL" id="GLK73757.1"/>
    </source>
</evidence>
<sequence>MGDSLKDVAVIIDGADHLADTIQAAVALRLSHHHGACLTVFEQGSRDSLPPLAWIDETDDEPYAGVEICGFHDAAPTNGRHSSRSPIETLLHEAHSAGRWITRLRSDELLAHIRCMDLVVVGAPILVDGRITNEADDIVARAGRPVLVMPHKFARRRPHDRQIGHRILIAWNASAESARAVHDALPFLKCAEEVTLLFVDEHNDGQGAQQHSVNALAEHLRRHGVEARPEAIPVADAWPARIILDRVNELNANLLVMGAFSRSRLREVWFGGVSTELLHAVTIPVLTSH</sequence>
<protein>
    <recommendedName>
        <fullName evidence="2">UspA domain-containing protein</fullName>
    </recommendedName>
</protein>
<dbReference type="Gene3D" id="3.40.50.12370">
    <property type="match status" value="1"/>
</dbReference>
<evidence type="ECO:0000256" key="1">
    <source>
        <dbReference type="ARBA" id="ARBA00008791"/>
    </source>
</evidence>
<accession>A0A9W6JAN0</accession>
<proteinExistence type="inferred from homology"/>